<evidence type="ECO:0000256" key="1">
    <source>
        <dbReference type="ARBA" id="ARBA00004370"/>
    </source>
</evidence>
<evidence type="ECO:0000256" key="3">
    <source>
        <dbReference type="ARBA" id="ARBA00022989"/>
    </source>
</evidence>
<dbReference type="InterPro" id="IPR046338">
    <property type="entry name" value="GAIN_dom_sf"/>
</dbReference>
<dbReference type="Proteomes" id="UP001164746">
    <property type="component" value="Chromosome 6"/>
</dbReference>
<dbReference type="InterPro" id="IPR000203">
    <property type="entry name" value="GPS"/>
</dbReference>
<keyword evidence="6" id="KW-1185">Reference proteome</keyword>
<dbReference type="Gene3D" id="2.60.220.50">
    <property type="match status" value="1"/>
</dbReference>
<evidence type="ECO:0000313" key="6">
    <source>
        <dbReference type="Proteomes" id="UP001164746"/>
    </source>
</evidence>
<keyword evidence="2" id="KW-0812">Transmembrane</keyword>
<accession>A0ABY7EAM9</accession>
<comment type="subcellular location">
    <subcellularLocation>
        <location evidence="1">Membrane</location>
    </subcellularLocation>
</comment>
<proteinExistence type="predicted"/>
<keyword evidence="3" id="KW-1133">Transmembrane helix</keyword>
<protein>
    <submittedName>
        <fullName evidence="5">Uncharacterized protein</fullName>
    </submittedName>
</protein>
<dbReference type="Pfam" id="PF01825">
    <property type="entry name" value="GPS"/>
    <property type="match status" value="1"/>
</dbReference>
<evidence type="ECO:0000256" key="2">
    <source>
        <dbReference type="ARBA" id="ARBA00022692"/>
    </source>
</evidence>
<organism evidence="5 6">
    <name type="scientific">Mya arenaria</name>
    <name type="common">Soft-shell clam</name>
    <dbReference type="NCBI Taxonomy" id="6604"/>
    <lineage>
        <taxon>Eukaryota</taxon>
        <taxon>Metazoa</taxon>
        <taxon>Spiralia</taxon>
        <taxon>Lophotrochozoa</taxon>
        <taxon>Mollusca</taxon>
        <taxon>Bivalvia</taxon>
        <taxon>Autobranchia</taxon>
        <taxon>Heteroconchia</taxon>
        <taxon>Euheterodonta</taxon>
        <taxon>Imparidentia</taxon>
        <taxon>Neoheterodontei</taxon>
        <taxon>Myida</taxon>
        <taxon>Myoidea</taxon>
        <taxon>Myidae</taxon>
        <taxon>Mya</taxon>
    </lineage>
</organism>
<gene>
    <name evidence="5" type="ORF">MAR_016858</name>
</gene>
<sequence length="105" mass="12176">MLSFLQNLPLIVHPILGKIGFMILTERTSRTVVNRRSSSANETVCECNHLTNFAVLMSPFVQELEERYCCVASEPLYYPVVLIHHFPGRSRQNRKQCSFFRRNST</sequence>
<evidence type="ECO:0000313" key="5">
    <source>
        <dbReference type="EMBL" id="WAR06900.1"/>
    </source>
</evidence>
<keyword evidence="4" id="KW-0472">Membrane</keyword>
<dbReference type="EMBL" id="CP111017">
    <property type="protein sequence ID" value="WAR06900.1"/>
    <property type="molecule type" value="Genomic_DNA"/>
</dbReference>
<name>A0ABY7EAM9_MYAAR</name>
<evidence type="ECO:0000256" key="4">
    <source>
        <dbReference type="ARBA" id="ARBA00023136"/>
    </source>
</evidence>
<reference evidence="5" key="1">
    <citation type="submission" date="2022-11" db="EMBL/GenBank/DDBJ databases">
        <title>Centuries of genome instability and evolution in soft-shell clam transmissible cancer (bioRxiv).</title>
        <authorList>
            <person name="Hart S.F.M."/>
            <person name="Yonemitsu M.A."/>
            <person name="Giersch R.M."/>
            <person name="Beal B.F."/>
            <person name="Arriagada G."/>
            <person name="Davis B.W."/>
            <person name="Ostrander E.A."/>
            <person name="Goff S.P."/>
            <person name="Metzger M.J."/>
        </authorList>
    </citation>
    <scope>NUCLEOTIDE SEQUENCE</scope>
    <source>
        <strain evidence="5">MELC-2E11</strain>
        <tissue evidence="5">Siphon/mantle</tissue>
    </source>
</reference>